<evidence type="ECO:0000256" key="1">
    <source>
        <dbReference type="SAM" id="MobiDB-lite"/>
    </source>
</evidence>
<proteinExistence type="predicted"/>
<reference evidence="2" key="1">
    <citation type="submission" date="2021-01" db="EMBL/GenBank/DDBJ databases">
        <authorList>
            <person name="Corre E."/>
            <person name="Pelletier E."/>
            <person name="Niang G."/>
            <person name="Scheremetjew M."/>
            <person name="Finn R."/>
            <person name="Kale V."/>
            <person name="Holt S."/>
            <person name="Cochrane G."/>
            <person name="Meng A."/>
            <person name="Brown T."/>
            <person name="Cohen L."/>
        </authorList>
    </citation>
    <scope>NUCLEOTIDE SEQUENCE</scope>
    <source>
        <strain evidence="2">RCC3387</strain>
    </source>
</reference>
<dbReference type="GO" id="GO:0005680">
    <property type="term" value="C:anaphase-promoting complex"/>
    <property type="evidence" value="ECO:0007669"/>
    <property type="project" value="InterPro"/>
</dbReference>
<dbReference type="InterPro" id="IPR026182">
    <property type="entry name" value="ANAPC15"/>
</dbReference>
<dbReference type="Pfam" id="PF15243">
    <property type="entry name" value="ANAPC15"/>
    <property type="match status" value="1"/>
</dbReference>
<name>A0A7S2P6D4_9DINO</name>
<organism evidence="2">
    <name type="scientific">Zooxanthella nutricula</name>
    <dbReference type="NCBI Taxonomy" id="1333877"/>
    <lineage>
        <taxon>Eukaryota</taxon>
        <taxon>Sar</taxon>
        <taxon>Alveolata</taxon>
        <taxon>Dinophyceae</taxon>
        <taxon>Peridiniales</taxon>
        <taxon>Peridiniales incertae sedis</taxon>
        <taxon>Zooxanthella</taxon>
    </lineage>
</organism>
<dbReference type="GO" id="GO:0090266">
    <property type="term" value="P:regulation of mitotic cell cycle spindle assembly checkpoint"/>
    <property type="evidence" value="ECO:0007669"/>
    <property type="project" value="InterPro"/>
</dbReference>
<feature type="compositionally biased region" description="Acidic residues" evidence="1">
    <location>
        <begin position="68"/>
        <end position="91"/>
    </location>
</feature>
<protein>
    <submittedName>
        <fullName evidence="2">Uncharacterized protein</fullName>
    </submittedName>
</protein>
<accession>A0A7S2P6D4</accession>
<feature type="compositionally biased region" description="Basic and acidic residues" evidence="1">
    <location>
        <begin position="58"/>
        <end position="67"/>
    </location>
</feature>
<gene>
    <name evidence="2" type="ORF">BRAN1462_LOCUS30759</name>
</gene>
<evidence type="ECO:0000313" key="2">
    <source>
        <dbReference type="EMBL" id="CAD9578851.1"/>
    </source>
</evidence>
<dbReference type="AlphaFoldDB" id="A0A7S2P6D4"/>
<dbReference type="EMBL" id="HBGW01048266">
    <property type="protein sequence ID" value="CAD9578851.1"/>
    <property type="molecule type" value="Transcribed_RNA"/>
</dbReference>
<sequence length="91" mass="9931">MFPCLRLPLDDALLGIAVLSPQDPEAWLAQEEARYAAGLEAVRNRSPPGQPIGFDAKAQAEDAAAKGEEEDDEEMEDEEDITDDDAPADRF</sequence>
<feature type="region of interest" description="Disordered" evidence="1">
    <location>
        <begin position="44"/>
        <end position="91"/>
    </location>
</feature>